<name>A0A7J5AKL8_9FLAO</name>
<organism evidence="1 2">
    <name type="scientific">Flavobacterium luteum</name>
    <dbReference type="NCBI Taxonomy" id="2026654"/>
    <lineage>
        <taxon>Bacteria</taxon>
        <taxon>Pseudomonadati</taxon>
        <taxon>Bacteroidota</taxon>
        <taxon>Flavobacteriia</taxon>
        <taxon>Flavobacteriales</taxon>
        <taxon>Flavobacteriaceae</taxon>
        <taxon>Flavobacterium</taxon>
    </lineage>
</organism>
<accession>A0A7J5AKL8</accession>
<dbReference type="AlphaFoldDB" id="A0A7J5AKL8"/>
<evidence type="ECO:0000313" key="1">
    <source>
        <dbReference type="EMBL" id="KAB1158141.1"/>
    </source>
</evidence>
<dbReference type="OrthoDB" id="1362256at2"/>
<sequence>MKNLKIFLPLFSIVLINKIQAQNNEDKAQSEEIIIYEDAIDRSTLKFDNVTQCQIRYYYYPNIEAYYDILKEIYYIKEDGKWTIVEQIPSSFRGYSVYNNANVPIDDYEDDAITEMLPIHKKRFGYITAKDKAKKN</sequence>
<dbReference type="EMBL" id="WAEM01000001">
    <property type="protein sequence ID" value="KAB1158141.1"/>
    <property type="molecule type" value="Genomic_DNA"/>
</dbReference>
<protein>
    <recommendedName>
        <fullName evidence="3">WG repeat-containing protein</fullName>
    </recommendedName>
</protein>
<comment type="caution">
    <text evidence="1">The sequence shown here is derived from an EMBL/GenBank/DDBJ whole genome shotgun (WGS) entry which is preliminary data.</text>
</comment>
<evidence type="ECO:0000313" key="2">
    <source>
        <dbReference type="Proteomes" id="UP000490922"/>
    </source>
</evidence>
<dbReference type="Proteomes" id="UP000490922">
    <property type="component" value="Unassembled WGS sequence"/>
</dbReference>
<proteinExistence type="predicted"/>
<gene>
    <name evidence="1" type="ORF">F6464_03400</name>
</gene>
<reference evidence="1 2" key="1">
    <citation type="submission" date="2019-09" db="EMBL/GenBank/DDBJ databases">
        <title>Flavobacterium sp. nov., isolated from glacier ice.</title>
        <authorList>
            <person name="Liu Q."/>
        </authorList>
    </citation>
    <scope>NUCLEOTIDE SEQUENCE [LARGE SCALE GENOMIC DNA]</scope>
    <source>
        <strain evidence="1 2">NBRC 112527</strain>
    </source>
</reference>
<keyword evidence="2" id="KW-1185">Reference proteome</keyword>
<evidence type="ECO:0008006" key="3">
    <source>
        <dbReference type="Google" id="ProtNLM"/>
    </source>
</evidence>
<dbReference type="RefSeq" id="WP_151106333.1">
    <property type="nucleotide sequence ID" value="NZ_WAEM01000001.1"/>
</dbReference>